<reference evidence="2 3" key="1">
    <citation type="submission" date="2013-01" db="EMBL/GenBank/DDBJ databases">
        <authorList>
            <person name="Harkins D.M."/>
            <person name="Durkin A.S."/>
            <person name="Brinkac L.M."/>
            <person name="Haft D.H."/>
            <person name="Selengut J.D."/>
            <person name="Sanka R."/>
            <person name="DePew J."/>
            <person name="Purushe J."/>
            <person name="Chanthongthip A."/>
            <person name="Lattana O."/>
            <person name="Phetsouvanh R."/>
            <person name="Newton P.N."/>
            <person name="Vinetz J.M."/>
            <person name="Sutton G.G."/>
            <person name="Nierman W.C."/>
            <person name="Fouts D.E."/>
        </authorList>
    </citation>
    <scope>NUCLEOTIDE SEQUENCE [LARGE SCALE GENOMIC DNA]</scope>
    <source>
        <strain evidence="2 3">UI 13098</strain>
    </source>
</reference>
<proteinExistence type="predicted"/>
<name>M6Q0I3_9LEPT</name>
<evidence type="ECO:0000313" key="2">
    <source>
        <dbReference type="EMBL" id="EMN89001.1"/>
    </source>
</evidence>
<sequence length="54" mass="6492">MFPFCFVRYWSDIRGKITACCIFAILSYLILDLNVCVRIPIRRRNIEKVARIRK</sequence>
<protein>
    <submittedName>
        <fullName evidence="2">Uncharacterized protein</fullName>
    </submittedName>
</protein>
<dbReference type="AlphaFoldDB" id="M6Q0I3"/>
<keyword evidence="1" id="KW-0812">Transmembrane</keyword>
<comment type="caution">
    <text evidence="2">The sequence shown here is derived from an EMBL/GenBank/DDBJ whole genome shotgun (WGS) entry which is preliminary data.</text>
</comment>
<evidence type="ECO:0000313" key="3">
    <source>
        <dbReference type="Proteomes" id="UP000012118"/>
    </source>
</evidence>
<accession>M6Q0I3</accession>
<feature type="transmembrane region" description="Helical" evidence="1">
    <location>
        <begin position="16"/>
        <end position="37"/>
    </location>
</feature>
<keyword evidence="1" id="KW-0472">Membrane</keyword>
<evidence type="ECO:0000256" key="1">
    <source>
        <dbReference type="SAM" id="Phobius"/>
    </source>
</evidence>
<gene>
    <name evidence="2" type="ORF">LEP1GSC108_3747</name>
</gene>
<keyword evidence="1" id="KW-1133">Transmembrane helix</keyword>
<keyword evidence="3" id="KW-1185">Reference proteome</keyword>
<organism evidence="2 3">
    <name type="scientific">Leptospira weilii str. UI 13098</name>
    <dbReference type="NCBI Taxonomy" id="1088542"/>
    <lineage>
        <taxon>Bacteria</taxon>
        <taxon>Pseudomonadati</taxon>
        <taxon>Spirochaetota</taxon>
        <taxon>Spirochaetia</taxon>
        <taxon>Leptospirales</taxon>
        <taxon>Leptospiraceae</taxon>
        <taxon>Leptospira</taxon>
    </lineage>
</organism>
<dbReference type="Proteomes" id="UP000012118">
    <property type="component" value="Unassembled WGS sequence"/>
</dbReference>
<dbReference type="EMBL" id="AHNU02000065">
    <property type="protein sequence ID" value="EMN89001.1"/>
    <property type="molecule type" value="Genomic_DNA"/>
</dbReference>